<gene>
    <name evidence="1" type="ORF">AK812_SmicGene10009</name>
</gene>
<sequence length="229" mass="25965">MLQLSAAETLFFADVPVQEKQQQQHHHHHHGGHHHWPPATVDAEFCSEVMEVKMCHSRCGHDGACHKACPMPKNADLQAKLVETIECHDKCGDDRECHRVCSGPFQQLPALCPMLNMEEHFHHHGGHHHRHAATKAEFCADVMQVKTCHDNCGLDRHCHKACPLPEDAKLQTELLESMECHENCQYDAECHRNCGCPFEQMRDKCPMLFAPFTGPLPGQNPDMLMTVHV</sequence>
<protein>
    <submittedName>
        <fullName evidence="1">Uncharacterized protein</fullName>
    </submittedName>
</protein>
<reference evidence="1 2" key="1">
    <citation type="submission" date="2016-02" db="EMBL/GenBank/DDBJ databases">
        <title>Genome analysis of coral dinoflagellate symbionts highlights evolutionary adaptations to a symbiotic lifestyle.</title>
        <authorList>
            <person name="Aranda M."/>
            <person name="Li Y."/>
            <person name="Liew Y.J."/>
            <person name="Baumgarten S."/>
            <person name="Simakov O."/>
            <person name="Wilson M."/>
            <person name="Piel J."/>
            <person name="Ashoor H."/>
            <person name="Bougouffa S."/>
            <person name="Bajic V.B."/>
            <person name="Ryu T."/>
            <person name="Ravasi T."/>
            <person name="Bayer T."/>
            <person name="Micklem G."/>
            <person name="Kim H."/>
            <person name="Bhak J."/>
            <person name="Lajeunesse T.C."/>
            <person name="Voolstra C.R."/>
        </authorList>
    </citation>
    <scope>NUCLEOTIDE SEQUENCE [LARGE SCALE GENOMIC DNA]</scope>
    <source>
        <strain evidence="1 2">CCMP2467</strain>
    </source>
</reference>
<dbReference type="OrthoDB" id="417163at2759"/>
<proteinExistence type="predicted"/>
<evidence type="ECO:0000313" key="1">
    <source>
        <dbReference type="EMBL" id="OLQ06638.1"/>
    </source>
</evidence>
<accession>A0A1Q9EGY8</accession>
<keyword evidence="2" id="KW-1185">Reference proteome</keyword>
<evidence type="ECO:0000313" key="2">
    <source>
        <dbReference type="Proteomes" id="UP000186817"/>
    </source>
</evidence>
<comment type="caution">
    <text evidence="1">The sequence shown here is derived from an EMBL/GenBank/DDBJ whole genome shotgun (WGS) entry which is preliminary data.</text>
</comment>
<name>A0A1Q9EGY8_SYMMI</name>
<dbReference type="EMBL" id="LSRX01000155">
    <property type="protein sequence ID" value="OLQ06638.1"/>
    <property type="molecule type" value="Genomic_DNA"/>
</dbReference>
<dbReference type="AlphaFoldDB" id="A0A1Q9EGY8"/>
<organism evidence="1 2">
    <name type="scientific">Symbiodinium microadriaticum</name>
    <name type="common">Dinoflagellate</name>
    <name type="synonym">Zooxanthella microadriatica</name>
    <dbReference type="NCBI Taxonomy" id="2951"/>
    <lineage>
        <taxon>Eukaryota</taxon>
        <taxon>Sar</taxon>
        <taxon>Alveolata</taxon>
        <taxon>Dinophyceae</taxon>
        <taxon>Suessiales</taxon>
        <taxon>Symbiodiniaceae</taxon>
        <taxon>Symbiodinium</taxon>
    </lineage>
</organism>
<dbReference type="Proteomes" id="UP000186817">
    <property type="component" value="Unassembled WGS sequence"/>
</dbReference>